<evidence type="ECO:0000313" key="4">
    <source>
        <dbReference type="Proteomes" id="UP000000390"/>
    </source>
</evidence>
<feature type="compositionally biased region" description="Basic and acidic residues" evidence="1">
    <location>
        <begin position="1"/>
        <end position="28"/>
    </location>
</feature>
<dbReference type="GeneID" id="9417951"/>
<name>D8J4I8_HALJB</name>
<dbReference type="OrthoDB" id="376992at2157"/>
<dbReference type="PATRIC" id="fig|795797.18.peg.160"/>
<dbReference type="KEGG" id="hje:HacjB3_00785"/>
<keyword evidence="5" id="KW-1185">Reference proteome</keyword>
<dbReference type="AlphaFoldDB" id="D8J4I8"/>
<evidence type="ECO:0000313" key="5">
    <source>
        <dbReference type="Proteomes" id="UP000011645"/>
    </source>
</evidence>
<dbReference type="Proteomes" id="UP000000390">
    <property type="component" value="Chromosome"/>
</dbReference>
<dbReference type="EMBL" id="AOHV01000045">
    <property type="protein sequence ID" value="ELY32975.1"/>
    <property type="molecule type" value="Genomic_DNA"/>
</dbReference>
<gene>
    <name evidence="2" type="ordered locus">HacjB3_00785</name>
    <name evidence="3" type="ORF">C497_18547</name>
</gene>
<proteinExistence type="predicted"/>
<dbReference type="RefSeq" id="WP_008418957.1">
    <property type="nucleotide sequence ID" value="NC_014297.1"/>
</dbReference>
<dbReference type="HOGENOM" id="CLU_2839265_0_0_2"/>
<accession>D8J4I8</accession>
<evidence type="ECO:0000256" key="1">
    <source>
        <dbReference type="SAM" id="MobiDB-lite"/>
    </source>
</evidence>
<organism evidence="2 4">
    <name type="scientific">Halalkalicoccus jeotgali (strain DSM 18796 / CECT 7217 / JCM 14584 / KCTC 4019 / B3)</name>
    <dbReference type="NCBI Taxonomy" id="795797"/>
    <lineage>
        <taxon>Archaea</taxon>
        <taxon>Methanobacteriati</taxon>
        <taxon>Methanobacteriota</taxon>
        <taxon>Stenosarchaea group</taxon>
        <taxon>Halobacteria</taxon>
        <taxon>Halobacteriales</taxon>
        <taxon>Halococcaceae</taxon>
        <taxon>Halalkalicoccus</taxon>
    </lineage>
</organism>
<reference evidence="2 4" key="1">
    <citation type="journal article" date="2010" name="J. Bacteriol.">
        <title>Complete genome sequence of Halalkalicoccus jeotgali B3(T), an extremely halophilic archaeon.</title>
        <authorList>
            <person name="Roh S.W."/>
            <person name="Nam Y.D."/>
            <person name="Nam S.H."/>
            <person name="Choi S.H."/>
            <person name="Park H.S."/>
            <person name="Bae J.W."/>
        </authorList>
    </citation>
    <scope>NUCLEOTIDE SEQUENCE [LARGE SCALE GENOMIC DNA]</scope>
    <source>
        <strain evidence="2">B3</strain>
        <strain evidence="4">DSM 18796 / CECT 7217 / JCM 14584 / KCTC 4019 / B3</strain>
    </source>
</reference>
<reference evidence="3 5" key="2">
    <citation type="journal article" date="2014" name="PLoS Genet.">
        <title>Phylogenetically driven sequencing of extremely halophilic archaea reveals strategies for static and dynamic osmo-response.</title>
        <authorList>
            <person name="Becker E.A."/>
            <person name="Seitzer P.M."/>
            <person name="Tritt A."/>
            <person name="Larsen D."/>
            <person name="Krusor M."/>
            <person name="Yao A.I."/>
            <person name="Wu D."/>
            <person name="Madern D."/>
            <person name="Eisen J.A."/>
            <person name="Darling A.E."/>
            <person name="Facciotti M.T."/>
        </authorList>
    </citation>
    <scope>NUCLEOTIDE SEQUENCE [LARGE SCALE GENOMIC DNA]</scope>
    <source>
        <strain evidence="3">B3</strain>
        <strain evidence="5">DSM 18796 / CECT 7217 / JCM 14584 / KCTC 4019 / B3</strain>
    </source>
</reference>
<sequence length="65" mass="7165">MYGSPQHEENINSDWERGYYGEAEHETPSRPVEFVSGIEYRSDTTAEGAGTSGENGRVRPLSASD</sequence>
<dbReference type="Proteomes" id="UP000011645">
    <property type="component" value="Unassembled WGS sequence"/>
</dbReference>
<evidence type="ECO:0000313" key="2">
    <source>
        <dbReference type="EMBL" id="ADJ13550.1"/>
    </source>
</evidence>
<feature type="region of interest" description="Disordered" evidence="1">
    <location>
        <begin position="1"/>
        <end position="65"/>
    </location>
</feature>
<protein>
    <submittedName>
        <fullName evidence="2">Uncharacterized protein</fullName>
    </submittedName>
</protein>
<dbReference type="EMBL" id="CP002062">
    <property type="protein sequence ID" value="ADJ13550.1"/>
    <property type="molecule type" value="Genomic_DNA"/>
</dbReference>
<evidence type="ECO:0000313" key="3">
    <source>
        <dbReference type="EMBL" id="ELY32975.1"/>
    </source>
</evidence>